<protein>
    <submittedName>
        <fullName evidence="2">Uncharacterized protein</fullName>
    </submittedName>
</protein>
<feature type="region of interest" description="Disordered" evidence="1">
    <location>
        <begin position="455"/>
        <end position="487"/>
    </location>
</feature>
<dbReference type="PANTHER" id="PTHR37535">
    <property type="entry name" value="FLUG DOMAIN PROTEIN"/>
    <property type="match status" value="1"/>
</dbReference>
<evidence type="ECO:0000313" key="3">
    <source>
        <dbReference type="Proteomes" id="UP000178912"/>
    </source>
</evidence>
<keyword evidence="3" id="KW-1185">Reference proteome</keyword>
<dbReference type="Proteomes" id="UP000178912">
    <property type="component" value="Unassembled WGS sequence"/>
</dbReference>
<gene>
    <name evidence="2" type="ORF">RAG0_02749</name>
</gene>
<feature type="region of interest" description="Disordered" evidence="1">
    <location>
        <begin position="1"/>
        <end position="57"/>
    </location>
</feature>
<accession>A0A1E1K2J7</accession>
<dbReference type="Pfam" id="PF11917">
    <property type="entry name" value="DUF3435"/>
    <property type="match status" value="2"/>
</dbReference>
<feature type="compositionally biased region" description="Low complexity" evidence="1">
    <location>
        <begin position="28"/>
        <end position="38"/>
    </location>
</feature>
<dbReference type="PANTHER" id="PTHR37535:SF4">
    <property type="entry name" value="FLUG DOMAIN-CONTAINING PROTEIN"/>
    <property type="match status" value="1"/>
</dbReference>
<evidence type="ECO:0000313" key="2">
    <source>
        <dbReference type="EMBL" id="CZS92345.1"/>
    </source>
</evidence>
<proteinExistence type="predicted"/>
<name>A0A1E1K2J7_9HELO</name>
<organism evidence="2 3">
    <name type="scientific">Rhynchosporium agropyri</name>
    <dbReference type="NCBI Taxonomy" id="914238"/>
    <lineage>
        <taxon>Eukaryota</taxon>
        <taxon>Fungi</taxon>
        <taxon>Dikarya</taxon>
        <taxon>Ascomycota</taxon>
        <taxon>Pezizomycotina</taxon>
        <taxon>Leotiomycetes</taxon>
        <taxon>Helotiales</taxon>
        <taxon>Ploettnerulaceae</taxon>
        <taxon>Rhynchosporium</taxon>
    </lineage>
</organism>
<dbReference type="InterPro" id="IPR021842">
    <property type="entry name" value="DUF3435"/>
</dbReference>
<reference evidence="3" key="1">
    <citation type="submission" date="2016-03" db="EMBL/GenBank/DDBJ databases">
        <authorList>
            <person name="Guldener U."/>
        </authorList>
    </citation>
    <scope>NUCLEOTIDE SEQUENCE [LARGE SCALE GENOMIC DNA]</scope>
    <source>
        <strain evidence="3">04CH-RAC-A.6.1</strain>
    </source>
</reference>
<evidence type="ECO:0000256" key="1">
    <source>
        <dbReference type="SAM" id="MobiDB-lite"/>
    </source>
</evidence>
<sequence length="510" mass="58113">MSHPDLSGATNPQESRSQAKRRQKVPISDASDFSAASDSDCDADSESDSGYSSKGKLDSEAERYRKIRADFVVAGPNLANPCDETKGMMKREEQLWNLHCKKVRKGDPVIALKGATAEDFKTFLVWRKERKNSPKRYMDEGILADLRNWIPTLGLDDSEVDKSALYVEDLCVLQNGLWVRDQETFPHERLRVQESPINIFAGFFPPLTKGRRPAVRLILNLQHIKRSGGKKKPKKFTFRDDESIICCPVIFIMALAIADNAFKNVFTSLRQIYDLVVPNGTDQALTPEERRHAMGNTIYLGTTRREDLIRAVGRLERHDDAPDKLNNGYVLQIKAEGYSTIKAAKNTFWYKKHQKAQRKINCRKTQLKNELLNRAINDFHETVHVDEVDRQMRGILPDNEVLTPSTIEYELEERATVAKLLFQPLDELHEDEVFDIRVQLVHALAQLCHRQETPRQLKAVQPKRHPKTRYSYASTSTEDDDGILQEQGGGKLAGVQEAQTLDNKLEDALF</sequence>
<dbReference type="OrthoDB" id="4485682at2759"/>
<dbReference type="EMBL" id="FJUX01000012">
    <property type="protein sequence ID" value="CZS92345.1"/>
    <property type="molecule type" value="Genomic_DNA"/>
</dbReference>
<dbReference type="AlphaFoldDB" id="A0A1E1K2J7"/>